<dbReference type="RefSeq" id="WP_354662582.1">
    <property type="nucleotide sequence ID" value="NZ_JBEXAC010000002.1"/>
</dbReference>
<proteinExistence type="predicted"/>
<gene>
    <name evidence="1" type="ORF">ABR189_21710</name>
</gene>
<comment type="caution">
    <text evidence="1">The sequence shown here is derived from an EMBL/GenBank/DDBJ whole genome shotgun (WGS) entry which is preliminary data.</text>
</comment>
<keyword evidence="2" id="KW-1185">Reference proteome</keyword>
<reference evidence="1 2" key="1">
    <citation type="submission" date="2024-06" db="EMBL/GenBank/DDBJ databases">
        <title>Chitinophaga defluvii sp. nov., isolated from municipal sewage.</title>
        <authorList>
            <person name="Zhang L."/>
        </authorList>
    </citation>
    <scope>NUCLEOTIDE SEQUENCE [LARGE SCALE GENOMIC DNA]</scope>
    <source>
        <strain evidence="1 2">H8</strain>
    </source>
</reference>
<dbReference type="EMBL" id="JBEXAC010000002">
    <property type="protein sequence ID" value="MET7000021.1"/>
    <property type="molecule type" value="Genomic_DNA"/>
</dbReference>
<sequence length="115" mass="12872">MCTYQTLYHSGSGYVIRCLSCQRMQVAFGTTAISFSLNEFHCFVRMLLHSGYQEADPCDAHEKVMSLPLPDENVMLVLTAVEINRLTRMLLEASALLEAYQILEATVPPVNGDKL</sequence>
<dbReference type="Proteomes" id="UP001549749">
    <property type="component" value="Unassembled WGS sequence"/>
</dbReference>
<accession>A0ABV2TAG1</accession>
<evidence type="ECO:0000313" key="2">
    <source>
        <dbReference type="Proteomes" id="UP001549749"/>
    </source>
</evidence>
<dbReference type="InterPro" id="IPR046508">
    <property type="entry name" value="DUF6686"/>
</dbReference>
<organism evidence="1 2">
    <name type="scientific">Chitinophaga defluvii</name>
    <dbReference type="NCBI Taxonomy" id="3163343"/>
    <lineage>
        <taxon>Bacteria</taxon>
        <taxon>Pseudomonadati</taxon>
        <taxon>Bacteroidota</taxon>
        <taxon>Chitinophagia</taxon>
        <taxon>Chitinophagales</taxon>
        <taxon>Chitinophagaceae</taxon>
        <taxon>Chitinophaga</taxon>
    </lineage>
</organism>
<evidence type="ECO:0000313" key="1">
    <source>
        <dbReference type="EMBL" id="MET7000021.1"/>
    </source>
</evidence>
<protein>
    <submittedName>
        <fullName evidence="1">DUF6686 family protein</fullName>
    </submittedName>
</protein>
<dbReference type="Pfam" id="PF20391">
    <property type="entry name" value="DUF6686"/>
    <property type="match status" value="1"/>
</dbReference>
<name>A0ABV2TAG1_9BACT</name>